<reference evidence="1" key="3">
    <citation type="submission" date="2025-09" db="UniProtKB">
        <authorList>
            <consortium name="Ensembl"/>
        </authorList>
    </citation>
    <scope>IDENTIFICATION</scope>
</reference>
<accession>A0A452Q9B9</accession>
<reference evidence="1" key="2">
    <citation type="submission" date="2025-08" db="UniProtKB">
        <authorList>
            <consortium name="Ensembl"/>
        </authorList>
    </citation>
    <scope>IDENTIFICATION</scope>
</reference>
<evidence type="ECO:0000313" key="2">
    <source>
        <dbReference type="Proteomes" id="UP000291022"/>
    </source>
</evidence>
<keyword evidence="2" id="KW-1185">Reference proteome</keyword>
<dbReference type="OMA" id="VIDFIWK"/>
<dbReference type="Proteomes" id="UP000291022">
    <property type="component" value="Unassembled WGS sequence"/>
</dbReference>
<name>A0A452Q9B9_URSAM</name>
<dbReference type="STRING" id="9643.ENSUAMP00000000915"/>
<reference evidence="2" key="1">
    <citation type="submission" date="2016-06" db="EMBL/GenBank/DDBJ databases">
        <title>De novo assembly and RNA-Seq shows season-dependent expression and editing in black bear kidneys.</title>
        <authorList>
            <person name="Korstanje R."/>
            <person name="Srivastava A."/>
            <person name="Sarsani V.K."/>
            <person name="Sheehan S.M."/>
            <person name="Seger R.L."/>
            <person name="Barter M.E."/>
            <person name="Lindqvist C."/>
            <person name="Brody L.C."/>
            <person name="Mullikin J.C."/>
        </authorList>
    </citation>
    <scope>NUCLEOTIDE SEQUENCE [LARGE SCALE GENOMIC DNA]</scope>
</reference>
<sequence length="65" mass="7562">MQGWFNIHKSISVIDFIWKEKAKNHMIISIHAEKAFDKIQHPFLIKTLQSVGIEGTFLNVLKNNL</sequence>
<dbReference type="AlphaFoldDB" id="A0A452Q9B9"/>
<dbReference type="GeneTree" id="ENSGT00940000153064"/>
<organism evidence="1 2">
    <name type="scientific">Ursus americanus</name>
    <name type="common">American black bear</name>
    <name type="synonym">Euarctos americanus</name>
    <dbReference type="NCBI Taxonomy" id="9643"/>
    <lineage>
        <taxon>Eukaryota</taxon>
        <taxon>Metazoa</taxon>
        <taxon>Chordata</taxon>
        <taxon>Craniata</taxon>
        <taxon>Vertebrata</taxon>
        <taxon>Euteleostomi</taxon>
        <taxon>Mammalia</taxon>
        <taxon>Eutheria</taxon>
        <taxon>Laurasiatheria</taxon>
        <taxon>Carnivora</taxon>
        <taxon>Caniformia</taxon>
        <taxon>Ursidae</taxon>
        <taxon>Ursus</taxon>
    </lineage>
</organism>
<evidence type="ECO:0000313" key="1">
    <source>
        <dbReference type="Ensembl" id="ENSUAMP00000000915.1"/>
    </source>
</evidence>
<dbReference type="PANTHER" id="PTHR19446">
    <property type="entry name" value="REVERSE TRANSCRIPTASES"/>
    <property type="match status" value="1"/>
</dbReference>
<dbReference type="Ensembl" id="ENSUAMT00000001049.1">
    <property type="protein sequence ID" value="ENSUAMP00000000915.1"/>
    <property type="gene ID" value="ENSUAMG00000000901.1"/>
</dbReference>
<protein>
    <submittedName>
        <fullName evidence="1">Uncharacterized protein</fullName>
    </submittedName>
</protein>
<proteinExistence type="predicted"/>